<evidence type="ECO:0000256" key="2">
    <source>
        <dbReference type="ARBA" id="ARBA00023015"/>
    </source>
</evidence>
<reference evidence="6" key="2">
    <citation type="submission" date="2021-10" db="EMBL/GenBank/DDBJ databases">
        <authorList>
            <person name="Mesa V."/>
        </authorList>
    </citation>
    <scope>NUCLEOTIDE SEQUENCE</scope>
    <source>
        <strain evidence="6">CC3_PB</strain>
    </source>
</reference>
<dbReference type="Proteomes" id="UP000431451">
    <property type="component" value="Unassembled WGS sequence"/>
</dbReference>
<dbReference type="InterPro" id="IPR036388">
    <property type="entry name" value="WH-like_DNA-bd_sf"/>
</dbReference>
<evidence type="ECO:0000313" key="8">
    <source>
        <dbReference type="Proteomes" id="UP000431451"/>
    </source>
</evidence>
<dbReference type="AlphaFoldDB" id="A0A650MAF9"/>
<dbReference type="RefSeq" id="WP_243145155.1">
    <property type="nucleotide sequence ID" value="NZ_CAKJVE010000004.1"/>
</dbReference>
<keyword evidence="4" id="KW-0804">Transcription</keyword>
<evidence type="ECO:0000256" key="4">
    <source>
        <dbReference type="ARBA" id="ARBA00023163"/>
    </source>
</evidence>
<dbReference type="FunFam" id="1.10.10.10:FF:000001">
    <property type="entry name" value="LysR family transcriptional regulator"/>
    <property type="match status" value="1"/>
</dbReference>
<accession>A0A650MAF9</accession>
<gene>
    <name evidence="7" type="primary">tfdS_1</name>
    <name evidence="6" type="synonym">tfdS</name>
    <name evidence="6" type="ORF">CNEO_43454</name>
    <name evidence="7" type="ORF">CNEONATNEC25_01957</name>
</gene>
<dbReference type="GO" id="GO:0003700">
    <property type="term" value="F:DNA-binding transcription factor activity"/>
    <property type="evidence" value="ECO:0007669"/>
    <property type="project" value="InterPro"/>
</dbReference>
<name>A0A650MAF9_9CLOT</name>
<dbReference type="SUPFAM" id="SSF46785">
    <property type="entry name" value="Winged helix' DNA-binding domain"/>
    <property type="match status" value="1"/>
</dbReference>
<organism evidence="7 8">
    <name type="scientific">Clostridium neonatale</name>
    <dbReference type="NCBI Taxonomy" id="137838"/>
    <lineage>
        <taxon>Bacteria</taxon>
        <taxon>Bacillati</taxon>
        <taxon>Bacillota</taxon>
        <taxon>Clostridia</taxon>
        <taxon>Eubacteriales</taxon>
        <taxon>Clostridiaceae</taxon>
        <taxon>Clostridium</taxon>
    </lineage>
</organism>
<dbReference type="Proteomes" id="UP000789738">
    <property type="component" value="Unassembled WGS sequence"/>
</dbReference>
<dbReference type="InterPro" id="IPR000847">
    <property type="entry name" value="LysR_HTH_N"/>
</dbReference>
<dbReference type="EMBL" id="UWJD01000001">
    <property type="protein sequence ID" value="VCT84357.1"/>
    <property type="molecule type" value="Genomic_DNA"/>
</dbReference>
<dbReference type="PROSITE" id="PS50931">
    <property type="entry name" value="HTH_LYSR"/>
    <property type="match status" value="1"/>
</dbReference>
<evidence type="ECO:0000256" key="1">
    <source>
        <dbReference type="ARBA" id="ARBA00009437"/>
    </source>
</evidence>
<dbReference type="EMBL" id="CAKJVE010000004">
    <property type="protein sequence ID" value="CAG9708194.1"/>
    <property type="molecule type" value="Genomic_DNA"/>
</dbReference>
<proteinExistence type="inferred from homology"/>
<evidence type="ECO:0000313" key="7">
    <source>
        <dbReference type="EMBL" id="VCT84357.1"/>
    </source>
</evidence>
<dbReference type="Gene3D" id="1.10.10.10">
    <property type="entry name" value="Winged helix-like DNA-binding domain superfamily/Winged helix DNA-binding domain"/>
    <property type="match status" value="1"/>
</dbReference>
<comment type="similarity">
    <text evidence="1">Belongs to the LysR transcriptional regulatory family.</text>
</comment>
<evidence type="ECO:0000313" key="6">
    <source>
        <dbReference type="EMBL" id="CAG9708194.1"/>
    </source>
</evidence>
<feature type="domain" description="HTH lysR-type" evidence="5">
    <location>
        <begin position="1"/>
        <end position="58"/>
    </location>
</feature>
<sequence>MQIDKIIYFISVADNLNFTKVAQECHLAQPVISQQINSLGAEVGFQLFIRTSKSVVLTEAGKVFYEEVKNVVEGYKNAVRKAESVAFGFKGLITIGICGALKKFFCHKF</sequence>
<keyword evidence="2" id="KW-0805">Transcription regulation</keyword>
<evidence type="ECO:0000256" key="3">
    <source>
        <dbReference type="ARBA" id="ARBA00023125"/>
    </source>
</evidence>
<dbReference type="InterPro" id="IPR036390">
    <property type="entry name" value="WH_DNA-bd_sf"/>
</dbReference>
<dbReference type="Pfam" id="PF00126">
    <property type="entry name" value="HTH_1"/>
    <property type="match status" value="1"/>
</dbReference>
<dbReference type="GO" id="GO:0003677">
    <property type="term" value="F:DNA binding"/>
    <property type="evidence" value="ECO:0007669"/>
    <property type="project" value="UniProtKB-KW"/>
</dbReference>
<keyword evidence="3" id="KW-0238">DNA-binding</keyword>
<reference evidence="7 8" key="1">
    <citation type="submission" date="2018-06" db="EMBL/GenBank/DDBJ databases">
        <authorList>
            <consortium name="IHU Genomes"/>
        </authorList>
    </citation>
    <scope>NUCLEOTIDE SEQUENCE [LARGE SCALE GENOMIC DNA]</scope>
    <source>
        <strain evidence="7 8">NEC25</strain>
    </source>
</reference>
<evidence type="ECO:0000259" key="5">
    <source>
        <dbReference type="PROSITE" id="PS50931"/>
    </source>
</evidence>
<dbReference type="PANTHER" id="PTHR30346">
    <property type="entry name" value="TRANSCRIPTIONAL DUAL REGULATOR HCAR-RELATED"/>
    <property type="match status" value="1"/>
</dbReference>
<dbReference type="PANTHER" id="PTHR30346:SF0">
    <property type="entry name" value="HCA OPERON TRANSCRIPTIONAL ACTIVATOR HCAR"/>
    <property type="match status" value="1"/>
</dbReference>
<protein>
    <submittedName>
        <fullName evidence="7">HTH-type transcriptional regulator TfdS</fullName>
    </submittedName>
</protein>
<dbReference type="PRINTS" id="PR00039">
    <property type="entry name" value="HTHLYSR"/>
</dbReference>
<dbReference type="GO" id="GO:0032993">
    <property type="term" value="C:protein-DNA complex"/>
    <property type="evidence" value="ECO:0007669"/>
    <property type="project" value="TreeGrafter"/>
</dbReference>